<dbReference type="PROSITE" id="PS51186">
    <property type="entry name" value="GNAT"/>
    <property type="match status" value="1"/>
</dbReference>
<protein>
    <submittedName>
        <fullName evidence="4">Unannotated protein</fullName>
    </submittedName>
</protein>
<evidence type="ECO:0000259" key="3">
    <source>
        <dbReference type="PROSITE" id="PS51186"/>
    </source>
</evidence>
<keyword evidence="2" id="KW-0012">Acyltransferase</keyword>
<evidence type="ECO:0000256" key="2">
    <source>
        <dbReference type="ARBA" id="ARBA00023315"/>
    </source>
</evidence>
<reference evidence="4" key="1">
    <citation type="submission" date="2020-05" db="EMBL/GenBank/DDBJ databases">
        <authorList>
            <person name="Chiriac C."/>
            <person name="Salcher M."/>
            <person name="Ghai R."/>
            <person name="Kavagutti S V."/>
        </authorList>
    </citation>
    <scope>NUCLEOTIDE SEQUENCE</scope>
</reference>
<evidence type="ECO:0000256" key="1">
    <source>
        <dbReference type="ARBA" id="ARBA00022679"/>
    </source>
</evidence>
<sequence length="328" mass="36650">MSQASQRSQANLAESIGERVTIRLREPEGGFRDIVGILQKFDSGTGELINSKGKALTFSENEIAIWREVKPLPDRAGAGAPYSLRINELELLSDTTWPADKVIEFGKWRLRISDGFTMRANSVLPTGAAPYGDPGIEISDAVQEIVKIYRDHGLTPTFTLPLPVFEELDSYLQHQGWSLKVGAEYLVNEIPKELELTRPDFDVVVRDEPSKEWLSVQSDFTLERIMRNYPAKYAEIQIQGKAVAIGRIATLGTWSLATRVFVNPEFRGRGIGNLLMRALMAAARTDGATKIGLQVDVENGAALALYRAMGFRFHHPYRYRVLNEVSPQ</sequence>
<gene>
    <name evidence="4" type="ORF">UFOPK1541_00059</name>
</gene>
<dbReference type="PANTHER" id="PTHR43420">
    <property type="entry name" value="ACETYLTRANSFERASE"/>
    <property type="match status" value="1"/>
</dbReference>
<dbReference type="SUPFAM" id="SSF55729">
    <property type="entry name" value="Acyl-CoA N-acyltransferases (Nat)"/>
    <property type="match status" value="1"/>
</dbReference>
<dbReference type="AlphaFoldDB" id="A0A6J6CDS5"/>
<dbReference type="Gene3D" id="3.40.630.30">
    <property type="match status" value="1"/>
</dbReference>
<keyword evidence="1" id="KW-0808">Transferase</keyword>
<dbReference type="Pfam" id="PF24553">
    <property type="entry name" value="Rv0428c_C"/>
    <property type="match status" value="1"/>
</dbReference>
<dbReference type="InterPro" id="IPR016181">
    <property type="entry name" value="Acyl_CoA_acyltransferase"/>
</dbReference>
<organism evidence="4">
    <name type="scientific">freshwater metagenome</name>
    <dbReference type="NCBI Taxonomy" id="449393"/>
    <lineage>
        <taxon>unclassified sequences</taxon>
        <taxon>metagenomes</taxon>
        <taxon>ecological metagenomes</taxon>
    </lineage>
</organism>
<dbReference type="InterPro" id="IPR000182">
    <property type="entry name" value="GNAT_dom"/>
</dbReference>
<dbReference type="InterPro" id="IPR056935">
    <property type="entry name" value="Rv0428c-like_C"/>
</dbReference>
<evidence type="ECO:0000313" key="4">
    <source>
        <dbReference type="EMBL" id="CAB4548469.1"/>
    </source>
</evidence>
<dbReference type="InterPro" id="IPR050680">
    <property type="entry name" value="YpeA/RimI_acetyltransf"/>
</dbReference>
<dbReference type="CDD" id="cd04301">
    <property type="entry name" value="NAT_SF"/>
    <property type="match status" value="1"/>
</dbReference>
<proteinExistence type="predicted"/>
<feature type="domain" description="N-acetyltransferase" evidence="3">
    <location>
        <begin position="191"/>
        <end position="328"/>
    </location>
</feature>
<accession>A0A6J6CDS5</accession>
<dbReference type="GO" id="GO:0016747">
    <property type="term" value="F:acyltransferase activity, transferring groups other than amino-acyl groups"/>
    <property type="evidence" value="ECO:0007669"/>
    <property type="project" value="InterPro"/>
</dbReference>
<dbReference type="EMBL" id="CAEZTA010000003">
    <property type="protein sequence ID" value="CAB4548469.1"/>
    <property type="molecule type" value="Genomic_DNA"/>
</dbReference>
<name>A0A6J6CDS5_9ZZZZ</name>